<dbReference type="PANTHER" id="PTHR32057">
    <property type="entry name" value="PROTEIN ADENYLYLTRANSFERASE SELO, MITOCHONDRIAL"/>
    <property type="match status" value="1"/>
</dbReference>
<dbReference type="VEuPathDB" id="FungiDB:HGUI_02840"/>
<protein>
    <recommendedName>
        <fullName evidence="9">Selenoprotein O</fullName>
    </recommendedName>
</protein>
<keyword evidence="5" id="KW-0479">Metal-binding</keyword>
<keyword evidence="11" id="KW-1185">Reference proteome</keyword>
<keyword evidence="6" id="KW-0547">Nucleotide-binding</keyword>
<dbReference type="EMBL" id="FQNF01000058">
    <property type="protein sequence ID" value="SGZ40640.1"/>
    <property type="molecule type" value="Genomic_DNA"/>
</dbReference>
<dbReference type="OrthoDB" id="10254721at2759"/>
<reference evidence="11" key="1">
    <citation type="submission" date="2016-11" db="EMBL/GenBank/DDBJ databases">
        <authorList>
            <person name="Guldener U."/>
        </authorList>
    </citation>
    <scope>NUCLEOTIDE SEQUENCE [LARGE SCALE GENOMIC DNA]</scope>
</reference>
<dbReference type="GO" id="GO:0005524">
    <property type="term" value="F:ATP binding"/>
    <property type="evidence" value="ECO:0007669"/>
    <property type="project" value="UniProtKB-KW"/>
</dbReference>
<proteinExistence type="inferred from homology"/>
<evidence type="ECO:0000256" key="1">
    <source>
        <dbReference type="ARBA" id="ARBA00001946"/>
    </source>
</evidence>
<dbReference type="Proteomes" id="UP000183365">
    <property type="component" value="Unassembled WGS sequence"/>
</dbReference>
<keyword evidence="3" id="KW-0808">Transferase</keyword>
<dbReference type="InterPro" id="IPR003846">
    <property type="entry name" value="SelO"/>
</dbReference>
<comment type="similarity">
    <text evidence="2">Belongs to the SELO family.</text>
</comment>
<organism evidence="10 11">
    <name type="scientific">Hanseniaspora guilliermondii</name>
    <dbReference type="NCBI Taxonomy" id="56406"/>
    <lineage>
        <taxon>Eukaryota</taxon>
        <taxon>Fungi</taxon>
        <taxon>Dikarya</taxon>
        <taxon>Ascomycota</taxon>
        <taxon>Saccharomycotina</taxon>
        <taxon>Saccharomycetes</taxon>
        <taxon>Saccharomycodales</taxon>
        <taxon>Saccharomycodaceae</taxon>
        <taxon>Hanseniaspora</taxon>
    </lineage>
</organism>
<comment type="cofactor">
    <cofactor evidence="1">
        <name>Mg(2+)</name>
        <dbReference type="ChEBI" id="CHEBI:18420"/>
    </cofactor>
</comment>
<dbReference type="GO" id="GO:0045454">
    <property type="term" value="P:cell redox homeostasis"/>
    <property type="evidence" value="ECO:0007669"/>
    <property type="project" value="EnsemblFungi"/>
</dbReference>
<name>A0A1L0B2F4_9ASCO</name>
<evidence type="ECO:0000256" key="6">
    <source>
        <dbReference type="ARBA" id="ARBA00022741"/>
    </source>
</evidence>
<keyword evidence="8" id="KW-0460">Magnesium</keyword>
<evidence type="ECO:0000256" key="7">
    <source>
        <dbReference type="ARBA" id="ARBA00022840"/>
    </source>
</evidence>
<dbReference type="Pfam" id="PF02696">
    <property type="entry name" value="SelO"/>
    <property type="match status" value="1"/>
</dbReference>
<dbReference type="AlphaFoldDB" id="A0A1L0B2F4"/>
<gene>
    <name evidence="10" type="ORF">HGUI_02840</name>
</gene>
<evidence type="ECO:0000256" key="3">
    <source>
        <dbReference type="ARBA" id="ARBA00022679"/>
    </source>
</evidence>
<dbReference type="GO" id="GO:0046872">
    <property type="term" value="F:metal ion binding"/>
    <property type="evidence" value="ECO:0007669"/>
    <property type="project" value="UniProtKB-KW"/>
</dbReference>
<accession>A0A1L0B2F4</accession>
<keyword evidence="7" id="KW-0067">ATP-binding</keyword>
<keyword evidence="4" id="KW-0548">Nucleotidyltransferase</keyword>
<dbReference type="PANTHER" id="PTHR32057:SF14">
    <property type="entry name" value="PROTEIN ADENYLYLTRANSFERASE SELO, MITOCHONDRIAL"/>
    <property type="match status" value="1"/>
</dbReference>
<evidence type="ECO:0000256" key="5">
    <source>
        <dbReference type="ARBA" id="ARBA00022723"/>
    </source>
</evidence>
<evidence type="ECO:0000313" key="10">
    <source>
        <dbReference type="EMBL" id="SGZ40640.1"/>
    </source>
</evidence>
<sequence>MTKKMMTLKDFLNNNIQNSKKISSTFIHSNLKVDDLTVEPFKHITATLNDENLTNKTFHSQRIVGKGVQYSYCIPEVLENDKKIPLLVNKAAFQNEFDNMDYEDKETLNFFQGSFVNDKNEITSLWQTLMDKFNIKPYSQAYAGFQFGNFSGQLGDGRVINLLDINGKTIQNKGGGMTPYSRFADGKATLKASFREFIISESLNSIGIDSTRALLLSHLPGNKARRGAKLEPRGLVTRYAKTWIRLGSFDIHRWRQDFEGIASLADYCIEHVFGEKNDNNYIKISNLIDLNSGNDAYDVLNMTKYDKFLRDVVQSNAKAVAKWNAYGFANGVLNTDNTSIMGISMDYGPFGFIEAYDEDWTPNVDDVSKRYSIGNQSKIIWWNLLRFAESQTMLIGSGKKYIDGVKNRTLDVDKEIAQYLMDRTVKILEYIEAEYDFYYNYAYVSEMLERLGLSPDKIFSLECDVTELNEHDFVSLSKNVLDIKENLIDRLLNVLKQTKVDYNDFFIKFQQVDTIEFVNKNKTIKDEYLDCFTAVHEQIDSSATEMCLNNIDKLFDINLLDVDSSIYKDFFGFLQEYNILWTSSNQSKNGSVKEIKLEVSKLKNPLFIPRHYHFNEVYKSLEDTDFEGTEKLEKLYLMSSNPYDASKWDNKNLFDVQKRWTNLDQLCKAENSLNLCGCSS</sequence>
<evidence type="ECO:0000256" key="4">
    <source>
        <dbReference type="ARBA" id="ARBA00022695"/>
    </source>
</evidence>
<evidence type="ECO:0000313" key="11">
    <source>
        <dbReference type="Proteomes" id="UP000183365"/>
    </source>
</evidence>
<evidence type="ECO:0000256" key="2">
    <source>
        <dbReference type="ARBA" id="ARBA00009747"/>
    </source>
</evidence>
<evidence type="ECO:0000256" key="9">
    <source>
        <dbReference type="ARBA" id="ARBA00031547"/>
    </source>
</evidence>
<evidence type="ECO:0000256" key="8">
    <source>
        <dbReference type="ARBA" id="ARBA00022842"/>
    </source>
</evidence>
<dbReference type="GO" id="GO:0005739">
    <property type="term" value="C:mitochondrion"/>
    <property type="evidence" value="ECO:0007669"/>
    <property type="project" value="EnsemblFungi"/>
</dbReference>
<dbReference type="GO" id="GO:0070733">
    <property type="term" value="F:AMPylase activity"/>
    <property type="evidence" value="ECO:0007669"/>
    <property type="project" value="EnsemblFungi"/>
</dbReference>